<keyword evidence="2" id="KW-1185">Reference proteome</keyword>
<protein>
    <submittedName>
        <fullName evidence="1">Uncharacterized protein</fullName>
    </submittedName>
</protein>
<evidence type="ECO:0000313" key="2">
    <source>
        <dbReference type="Proteomes" id="UP000036277"/>
    </source>
</evidence>
<dbReference type="Proteomes" id="UP000036277">
    <property type="component" value="Unassembled WGS sequence"/>
</dbReference>
<name>A0A0J5ISE6_9GAMM</name>
<dbReference type="PATRIC" id="fig|880157.4.peg.1116"/>
<dbReference type="STRING" id="880157.AB204_05330"/>
<evidence type="ECO:0000313" key="1">
    <source>
        <dbReference type="EMBL" id="KMJ46115.1"/>
    </source>
</evidence>
<dbReference type="AlphaFoldDB" id="A0A0J5ISE6"/>
<accession>A0A0J5ISE6</accession>
<dbReference type="EMBL" id="LFCV01000029">
    <property type="protein sequence ID" value="KMJ46115.1"/>
    <property type="molecule type" value="Genomic_DNA"/>
</dbReference>
<sequence>MNIKFNRLSKVNRNDIIALNTHPLVLRQMPLAKDKFDEQQCRMWVKEKEKHWEIYGYGLWALFFQMRLESVTILLPPSRNRTKGIFRLGMAILVAFNVPMHC</sequence>
<organism evidence="1 2">
    <name type="scientific">Xenorhabdus khoisanae</name>
    <dbReference type="NCBI Taxonomy" id="880157"/>
    <lineage>
        <taxon>Bacteria</taxon>
        <taxon>Pseudomonadati</taxon>
        <taxon>Pseudomonadota</taxon>
        <taxon>Gammaproteobacteria</taxon>
        <taxon>Enterobacterales</taxon>
        <taxon>Morganellaceae</taxon>
        <taxon>Xenorhabdus</taxon>
    </lineage>
</organism>
<reference evidence="1 2" key="1">
    <citation type="submission" date="2015-06" db="EMBL/GenBank/DDBJ databases">
        <title>Draft Whole-Genome Sequence of the Entomopathogenic Bacterium Xenorhabdus khoisanae.</title>
        <authorList>
            <person name="Naidoo S."/>
            <person name="Featherston J."/>
            <person name="Gray V.M."/>
        </authorList>
    </citation>
    <scope>NUCLEOTIDE SEQUENCE [LARGE SCALE GENOMIC DNA]</scope>
    <source>
        <strain evidence="1 2">MCB</strain>
    </source>
</reference>
<proteinExistence type="predicted"/>
<dbReference type="OrthoDB" id="583082at2"/>
<gene>
    <name evidence="1" type="ORF">AB204_05330</name>
</gene>
<dbReference type="RefSeq" id="WP_047962344.1">
    <property type="nucleotide sequence ID" value="NZ_CAWMBG010000029.1"/>
</dbReference>
<comment type="caution">
    <text evidence="1">The sequence shown here is derived from an EMBL/GenBank/DDBJ whole genome shotgun (WGS) entry which is preliminary data.</text>
</comment>